<dbReference type="STRING" id="348802.A0A0D2CUS4"/>
<dbReference type="InterPro" id="IPR021109">
    <property type="entry name" value="Peptidase_aspartic_dom_sf"/>
</dbReference>
<keyword evidence="2" id="KW-1133">Transmembrane helix</keyword>
<feature type="region of interest" description="Disordered" evidence="1">
    <location>
        <begin position="432"/>
        <end position="451"/>
    </location>
</feature>
<dbReference type="Gene3D" id="2.40.70.10">
    <property type="entry name" value="Acid Proteases"/>
    <property type="match status" value="2"/>
</dbReference>
<keyword evidence="5" id="KW-1185">Reference proteome</keyword>
<dbReference type="InterPro" id="IPR033121">
    <property type="entry name" value="PEPTIDASE_A1"/>
</dbReference>
<evidence type="ECO:0000313" key="5">
    <source>
        <dbReference type="Proteomes" id="UP000054342"/>
    </source>
</evidence>
<proteinExistence type="predicted"/>
<evidence type="ECO:0000313" key="4">
    <source>
        <dbReference type="EMBL" id="KIW53852.1"/>
    </source>
</evidence>
<dbReference type="Proteomes" id="UP000054342">
    <property type="component" value="Unassembled WGS sequence"/>
</dbReference>
<name>A0A0D2CUS4_9EURO</name>
<feature type="compositionally biased region" description="Polar residues" evidence="1">
    <location>
        <begin position="503"/>
        <end position="539"/>
    </location>
</feature>
<gene>
    <name evidence="4" type="ORF">PV05_06263</name>
</gene>
<protein>
    <recommendedName>
        <fullName evidence="3">Peptidase A1 domain-containing protein</fullName>
    </recommendedName>
</protein>
<dbReference type="HOGENOM" id="CLU_034107_0_0_1"/>
<keyword evidence="2" id="KW-0472">Membrane</keyword>
<accession>A0A0D2CUS4</accession>
<dbReference type="PROSITE" id="PS51767">
    <property type="entry name" value="PEPTIDASE_A1"/>
    <property type="match status" value="1"/>
</dbReference>
<dbReference type="GeneID" id="25328171"/>
<keyword evidence="2" id="KW-0812">Transmembrane</keyword>
<dbReference type="EMBL" id="KN847320">
    <property type="protein sequence ID" value="KIW53852.1"/>
    <property type="molecule type" value="Genomic_DNA"/>
</dbReference>
<feature type="compositionally biased region" description="Polar residues" evidence="1">
    <location>
        <begin position="432"/>
        <end position="447"/>
    </location>
</feature>
<dbReference type="AlphaFoldDB" id="A0A0D2CUS4"/>
<evidence type="ECO:0000259" key="3">
    <source>
        <dbReference type="PROSITE" id="PS51767"/>
    </source>
</evidence>
<feature type="transmembrane region" description="Helical" evidence="2">
    <location>
        <begin position="398"/>
        <end position="423"/>
    </location>
</feature>
<feature type="region of interest" description="Disordered" evidence="1">
    <location>
        <begin position="503"/>
        <end position="548"/>
    </location>
</feature>
<sequence>MTTTCNNVAEPLYLPFAYNNVSSNVLAASSPGVELFVGTPGRKYSLWPSMSDYMLLANSGHCSSPDLSCLAVTGGTYDPDLSNTESLSVAASWNGTIGDNDPSFYLFYNDVLSFEGSGRDNDTVVYGFPFVTDDGTEWAYSGELGLGPNSTFLQAAVDSGSAPSLSWGLWVGRHAIPNPQDGLLVVGGYDNARVANDFSTFPSRTDCSTCLQIQNLAWVTEAGTIPLMNDTTNNFQVFLNPFSEVVQIPTASWEAFGTATNGVYDEVLGRYTYPPAGVPAGNLTFTIKDGYTTSIPASELFGYRLEYDDNGQLQIENDTYQVAWVNPYTNSDANEAKYLYTWGGPFLTMNYLVLDIEGQQFRLSEAIRQDFGSEGGVFPVKLCEGTPPPVPIDDGVNIGAIVGGVVGGVAGILIILLAAFFFYRRRKRSRCTSNQRAATASEPTSYDPQGAAMGYNPVPMTHPHGMAMYPGQPGTGYPGMGQVNHINPYTQGHASYYSDTTTTAVQEMPSPENNPSEWKGSQVSSDVNASKSLSATLTSPIEVPERRD</sequence>
<evidence type="ECO:0000256" key="2">
    <source>
        <dbReference type="SAM" id="Phobius"/>
    </source>
</evidence>
<dbReference type="SUPFAM" id="SSF50630">
    <property type="entry name" value="Acid proteases"/>
    <property type="match status" value="1"/>
</dbReference>
<reference evidence="4 5" key="1">
    <citation type="submission" date="2015-01" db="EMBL/GenBank/DDBJ databases">
        <title>The Genome Sequence of Exophiala xenobiotica CBS118157.</title>
        <authorList>
            <consortium name="The Broad Institute Genomics Platform"/>
            <person name="Cuomo C."/>
            <person name="de Hoog S."/>
            <person name="Gorbushina A."/>
            <person name="Stielow B."/>
            <person name="Teixiera M."/>
            <person name="Abouelleil A."/>
            <person name="Chapman S.B."/>
            <person name="Priest M."/>
            <person name="Young S.K."/>
            <person name="Wortman J."/>
            <person name="Nusbaum C."/>
            <person name="Birren B."/>
        </authorList>
    </citation>
    <scope>NUCLEOTIDE SEQUENCE [LARGE SCALE GENOMIC DNA]</scope>
    <source>
        <strain evidence="4 5">CBS 118157</strain>
    </source>
</reference>
<evidence type="ECO:0000256" key="1">
    <source>
        <dbReference type="SAM" id="MobiDB-lite"/>
    </source>
</evidence>
<dbReference type="RefSeq" id="XP_013314436.1">
    <property type="nucleotide sequence ID" value="XM_013458982.1"/>
</dbReference>
<feature type="domain" description="Peptidase A1" evidence="3">
    <location>
        <begin position="31"/>
        <end position="364"/>
    </location>
</feature>
<organism evidence="4 5">
    <name type="scientific">Exophiala xenobiotica</name>
    <dbReference type="NCBI Taxonomy" id="348802"/>
    <lineage>
        <taxon>Eukaryota</taxon>
        <taxon>Fungi</taxon>
        <taxon>Dikarya</taxon>
        <taxon>Ascomycota</taxon>
        <taxon>Pezizomycotina</taxon>
        <taxon>Eurotiomycetes</taxon>
        <taxon>Chaetothyriomycetidae</taxon>
        <taxon>Chaetothyriales</taxon>
        <taxon>Herpotrichiellaceae</taxon>
        <taxon>Exophiala</taxon>
    </lineage>
</organism>
<dbReference type="OrthoDB" id="4074350at2759"/>